<proteinExistence type="inferred from homology"/>
<dbReference type="STRING" id="59922.P9303_19511"/>
<dbReference type="AlphaFoldDB" id="A2CB33"/>
<evidence type="ECO:0000256" key="1">
    <source>
        <dbReference type="ARBA" id="ARBA00008769"/>
    </source>
</evidence>
<dbReference type="GO" id="GO:0015288">
    <property type="term" value="F:porin activity"/>
    <property type="evidence" value="ECO:0007669"/>
    <property type="project" value="InterPro"/>
</dbReference>
<dbReference type="Gene3D" id="2.40.160.180">
    <property type="entry name" value="Carbohydrate-selective porin OprB"/>
    <property type="match status" value="1"/>
</dbReference>
<dbReference type="HOGENOM" id="CLU_662095_0_0_3"/>
<dbReference type="PANTHER" id="PTHR37944">
    <property type="entry name" value="PORIN B"/>
    <property type="match status" value="1"/>
</dbReference>
<dbReference type="TCDB" id="1.B.19.1.4">
    <property type="family name" value="the glucose-selective oprb porin (oprb) family"/>
</dbReference>
<dbReference type="EMBL" id="CP000554">
    <property type="protein sequence ID" value="ABM78693.1"/>
    <property type="molecule type" value="Genomic_DNA"/>
</dbReference>
<organism evidence="3 4">
    <name type="scientific">Prochlorococcus marinus (strain MIT 9303)</name>
    <dbReference type="NCBI Taxonomy" id="59922"/>
    <lineage>
        <taxon>Bacteria</taxon>
        <taxon>Bacillati</taxon>
        <taxon>Cyanobacteriota</taxon>
        <taxon>Cyanophyceae</taxon>
        <taxon>Synechococcales</taxon>
        <taxon>Prochlorococcaceae</taxon>
        <taxon>Prochlorococcus</taxon>
    </lineage>
</organism>
<dbReference type="InterPro" id="IPR038673">
    <property type="entry name" value="OprB_sf"/>
</dbReference>
<gene>
    <name evidence="3" type="ordered locus">P9303_19511</name>
</gene>
<name>A2CB33_PROM3</name>
<dbReference type="InterPro" id="IPR052932">
    <property type="entry name" value="OprB_Porin"/>
</dbReference>
<evidence type="ECO:0000313" key="3">
    <source>
        <dbReference type="EMBL" id="ABM78693.1"/>
    </source>
</evidence>
<dbReference type="InterPro" id="IPR007049">
    <property type="entry name" value="Carb-sel_porin_OprB"/>
</dbReference>
<dbReference type="KEGG" id="pmf:P9303_19511"/>
<dbReference type="BioCyc" id="PMAR59922:G1G80-1695-MONOMER"/>
<comment type="similarity">
    <text evidence="1 2">Belongs to the OprB family.</text>
</comment>
<dbReference type="GO" id="GO:0008643">
    <property type="term" value="P:carbohydrate transport"/>
    <property type="evidence" value="ECO:0007669"/>
    <property type="project" value="InterPro"/>
</dbReference>
<reference evidence="3 4" key="1">
    <citation type="journal article" date="2007" name="PLoS Genet.">
        <title>Patterns and implications of gene gain and loss in the evolution of Prochlorococcus.</title>
        <authorList>
            <person name="Kettler G.C."/>
            <person name="Martiny A.C."/>
            <person name="Huang K."/>
            <person name="Zucker J."/>
            <person name="Coleman M.L."/>
            <person name="Rodrigue S."/>
            <person name="Chen F."/>
            <person name="Lapidus A."/>
            <person name="Ferriera S."/>
            <person name="Johnson J."/>
            <person name="Steglich C."/>
            <person name="Church G.M."/>
            <person name="Richardson P."/>
            <person name="Chisholm S.W."/>
        </authorList>
    </citation>
    <scope>NUCLEOTIDE SEQUENCE [LARGE SCALE GENOMIC DNA]</scope>
    <source>
        <strain evidence="3 4">MIT 9303</strain>
    </source>
</reference>
<evidence type="ECO:0000256" key="2">
    <source>
        <dbReference type="RuleBase" id="RU363072"/>
    </source>
</evidence>
<feature type="signal peptide" evidence="2">
    <location>
        <begin position="1"/>
        <end position="27"/>
    </location>
</feature>
<dbReference type="GO" id="GO:0016020">
    <property type="term" value="C:membrane"/>
    <property type="evidence" value="ECO:0007669"/>
    <property type="project" value="InterPro"/>
</dbReference>
<accession>A2CB33</accession>
<keyword evidence="2" id="KW-0732">Signal</keyword>
<feature type="chain" id="PRO_5007230490" description="Porin B" evidence="2">
    <location>
        <begin position="28"/>
        <end position="452"/>
    </location>
</feature>
<protein>
    <recommendedName>
        <fullName evidence="5">Porin B</fullName>
    </recommendedName>
</protein>
<dbReference type="Pfam" id="PF04966">
    <property type="entry name" value="OprB"/>
    <property type="match status" value="1"/>
</dbReference>
<dbReference type="PANTHER" id="PTHR37944:SF1">
    <property type="entry name" value="PORIN B"/>
    <property type="match status" value="1"/>
</dbReference>
<evidence type="ECO:0008006" key="5">
    <source>
        <dbReference type="Google" id="ProtNLM"/>
    </source>
</evidence>
<evidence type="ECO:0000313" key="4">
    <source>
        <dbReference type="Proteomes" id="UP000002274"/>
    </source>
</evidence>
<dbReference type="Proteomes" id="UP000002274">
    <property type="component" value="Chromosome"/>
</dbReference>
<sequence>MMRSFCFGLLRAMACLSLVASSLNAVRAEPREDRSELSPDVERLEVIAQPWLHDWLWLPEWIRLSFNYTNEIDANPSGGNQQTGTYTHNVAINSAFSSGFGKEASEWQEIDHWTLNITASQRSGTSLSQKIPNELAVQQIYGYGQTFRLAGLWLERNQAEDGLLKMKFGKFATFDDFASSPLYCFYTNNGFCGQNWGIPNSLPVMAYPANQYGFVFYLGEEDGPHVRSGTYQINPDGAEPAFHGADFQIRDSDGLAQFVQFNVPLGSGKPQAARRLEDGSVVLVPEDELEVYYVSGLPQPGLQLGGWIGNWQFPLVNGNGKTSESNEGVYGLVSVPWDFGGLVLDGRLWANATYGLTQSVQDVPNTYAGGWVGKGLFRNRPHDAVVIGLANVNWSRDIPDGPIWESVLELGYQFMLGSNVSIQPGVQYIFNPMGKGDVDDPLLLGLQMSFSF</sequence>